<dbReference type="Gene3D" id="3.40.50.980">
    <property type="match status" value="2"/>
</dbReference>
<dbReference type="InterPro" id="IPR020845">
    <property type="entry name" value="AMP-binding_CS"/>
</dbReference>
<dbReference type="GO" id="GO:0031177">
    <property type="term" value="F:phosphopantetheine binding"/>
    <property type="evidence" value="ECO:0007669"/>
    <property type="project" value="InterPro"/>
</dbReference>
<dbReference type="Gene3D" id="3.40.50.1820">
    <property type="entry name" value="alpha/beta hydrolase"/>
    <property type="match status" value="1"/>
</dbReference>
<dbReference type="GO" id="GO:0009239">
    <property type="term" value="P:enterobactin biosynthetic process"/>
    <property type="evidence" value="ECO:0007669"/>
    <property type="project" value="TreeGrafter"/>
</dbReference>
<accession>A0AB73INJ1</accession>
<gene>
    <name evidence="6" type="ORF">J2793_005119</name>
</gene>
<feature type="region of interest" description="Disordered" evidence="4">
    <location>
        <begin position="2036"/>
        <end position="2059"/>
    </location>
</feature>
<dbReference type="SUPFAM" id="SSF52777">
    <property type="entry name" value="CoA-dependent acyltransferases"/>
    <property type="match status" value="4"/>
</dbReference>
<dbReference type="CDD" id="cd05930">
    <property type="entry name" value="A_NRPS"/>
    <property type="match status" value="1"/>
</dbReference>
<dbReference type="Pfam" id="PF13193">
    <property type="entry name" value="AMP-binding_C"/>
    <property type="match status" value="2"/>
</dbReference>
<dbReference type="PANTHER" id="PTHR45527:SF1">
    <property type="entry name" value="FATTY ACID SYNTHASE"/>
    <property type="match status" value="1"/>
</dbReference>
<evidence type="ECO:0000313" key="6">
    <source>
        <dbReference type="EMBL" id="MDP9649652.1"/>
    </source>
</evidence>
<dbReference type="CDD" id="cd19531">
    <property type="entry name" value="LCL_NRPS-like"/>
    <property type="match status" value="1"/>
</dbReference>
<sequence length="2519" mass="271834">MTERQRPLGALPPNARETLLRKALDAGLDRTSSNSPPVTAIARSGPAPLSFGQQRMWFLCQLDEKSTAYHVDDGVRLDGDLDVATFKAALDGLVIRHGALRTRFTLVDGEPMQWVAPETGERFAIVEEDLSAHPDQPAAIDAAIQRFSTERFDLYRGPLARALLLRLGPSTHLLMMTLHHIVCDGWSIGILVRDLGRIYAALAAGERAPEPAMPTIDYMAYAEWQRRTLHGEAIEQQLAYWVRTLAHAPALLPLPTDRPRSRKRDQASASRAFDFDTTLTQRLHAMCVQRRMTVYMAMLAAWAIALARLSGERDMIVATPVANRPRLEFEAVVGLFVNTLPLRIDLSSAEGVPTIDTVLTLVRACVLEAQSHQDVPFERIVQAVGVDRHTSYAPLLQLLFAWQEQPLDALRVAEGLSISPYKSVHRVGDSEIVVSIAHTAGAIAGHIAYSSALYDASTIDTFIEAWQCVLEAMADDPSRSIYQVPLMAEASKQRLLIACNANAPSDGETLLVHERIAAHARATPAAAAIVQDGNALSYGELDDAADRLARRLRAAGVGPDALVALAAGKSAATIVGMLATLKAGGAYLPLDMAWPRAALSRALEQGSPVAVLVDYRGRDVLLELMATGGARLNLPLVDLTTDEHADENAAHPQRLSPACSHNLAYAICTSGSTGRPKLVLAEHRNLSSLLGWQEKAYPLAPGARVSSVSNLAFDAAAWEIWTALCSGAALYLPPQSADALTLDELLHWWVRQPLDTSFLPTPVAEYAFARNVVHPTLRTLFVGGDRLRSLPRAISAALVDLYGPTETTVLAIAGQVDLLRTRASLGRPTSHSMVYVLDPNGEPVPVGVPGEIHIGGQCVARGYLGEPARSAARFLPDPFSPVPGARLYATGDIASWLPDGTVAFVGRNAHQLKVAGVRVDLSAIESRLAEHPAVREALVVARHDEGNAGEGNRMLVAYVVPVSVASPFDAAALRRHLAEHLPPYLIPAAFVPLEEWRLDANGKLDRAGLPAPGAEHRPPSGTQRPVGEYEIAVARLWCELLRLPAVSRDDDFFALGGYSLLCAVMNHRLYAAFGVDIGIRYLYESRTLRGVAERLAALCVERAKHTIDADVDRPARDAELRVADSSVVLRAQRRIWLACQSEAGQAAYHVGFKLAIEGALSVSRLRSAVEAAMRRHPSLRATFVEAPTGIVRSVCRQIPDVVVDRTAAASHRVDNERCANAPFDLARGPLVRVVACREGSRNIVYAVLHHILTDGVGAQRFIQAILAGYANGAVVQPDQPGSDDDHAQQAARERRYFSSEAYEADLEYWRNRLAGYNTRPAILPDFRPAQGQSRAVNLSGSANGVRRGAVHARSRALGCTPHQFLLACAFVALRRSSGRDDLAISIPVHLRDHARQFDSMGLFINMLPIRPRLDDCHSVAQYAHAVREAFDEAYPHKRAPFEDIAETIESGAPPGALMSTLFVHTEVSEQAPRIGEPEISLQSLPSPGAKCDFNLFAAEGDHRVSFSLEFDADRFSWLTAQALLDGFEETVHAALECDSDGPAYSASDALRVQRWRDTVATLLMHPSDRPFDERDVAWAQLSAPLPVAAARERAECALRELMGSDVPVYAISSDEPSPCHAGAGEPPHAAFGAKLVARPSAGVLECVLAVEGGRVCALGVVADPRYCFGRFGAEPIMRDIAAALRGAALQPVRAPHAWHDGQSALVKTGSRHHVAEPRLRVEWPDAGRDSGWRIAETNAGPVPRAAILAALAITLYRYTGQREIAVDLVELDDSSEARVRALSIACDPTSSAGAMRQAIERAVVAAKPSEFPSHRAAQGDGKSLRVQITQSSAKQVPGATLSRICVSPERGIYVHLRDDGVVRIAIDAGYFDTGFAARFTASFERVLTRMHDADTPISAIDACGDAEPAHEMRDARTTLVSGFIEQARLIPNAPALQCGDRRIEYATLLRNARGAAAALHGSGLRSSSLVAILLDDPLDYACAIVAVALAGAAYLPLDAGWPPLRREAVLRGAQPDLVIADARSLEGAAGQRTLTWPLSAPSHDDTESQDAQPAQPPASPDDLAYVIYTSGSTGAPKGVAMTHGAAANTILDVNRRVGLSASDAIYAVSSFAFDLSVYDLFGALTAGAKIVFPQSIDRLSPSAWLRDLRDTGVTVWNSVPALAELLVEQAHLRPVPTLRSILLSGDRIPVALPDRLRRTFSPTHLLSLGGATEAGIWSIAHRLDGATSAGRPIPYGEPLAGQHFLVLDADDQPCPPGVPGELNIGGAGLALGYWRAEEETARAFFRYGSSATRLYRTGDVGYRRVDGIFEILGRLDDQIKIHGYRIEIGDVEAALRMHPGIADARVWLDGDGSHTHLVAAVCADEDVAMATLPDFVAARLPQAMRPARYIRVARWPLTSNGKVDAAALRSAARATEPVAPVEMPRTPREATLLELWRTLLGLNASQPLGVHDDFFDVGGHSLLALRMLERLNRQAPTVPYRTFLAHTTVAALAGYLDAAEHVADKTAAQKDSAVDTNDR</sequence>
<dbReference type="InterPro" id="IPR042099">
    <property type="entry name" value="ANL_N_sf"/>
</dbReference>
<dbReference type="PANTHER" id="PTHR45527">
    <property type="entry name" value="NONRIBOSOMAL PEPTIDE SYNTHETASE"/>
    <property type="match status" value="1"/>
</dbReference>
<keyword evidence="3" id="KW-0597">Phosphoprotein</keyword>
<dbReference type="SMART" id="SM00823">
    <property type="entry name" value="PKS_PP"/>
    <property type="match status" value="2"/>
</dbReference>
<dbReference type="InterPro" id="IPR009081">
    <property type="entry name" value="PP-bd_ACP"/>
</dbReference>
<evidence type="ECO:0000259" key="5">
    <source>
        <dbReference type="PROSITE" id="PS50075"/>
    </source>
</evidence>
<dbReference type="Pfam" id="PF00668">
    <property type="entry name" value="Condensation"/>
    <property type="match status" value="2"/>
</dbReference>
<evidence type="ECO:0000256" key="4">
    <source>
        <dbReference type="SAM" id="MobiDB-lite"/>
    </source>
</evidence>
<dbReference type="InterPro" id="IPR001242">
    <property type="entry name" value="Condensation_dom"/>
</dbReference>
<evidence type="ECO:0000256" key="2">
    <source>
        <dbReference type="ARBA" id="ARBA00022450"/>
    </source>
</evidence>
<dbReference type="SUPFAM" id="SSF47336">
    <property type="entry name" value="ACP-like"/>
    <property type="match status" value="2"/>
</dbReference>
<proteinExistence type="predicted"/>
<dbReference type="Gene3D" id="2.30.38.10">
    <property type="entry name" value="Luciferase, Domain 3"/>
    <property type="match status" value="1"/>
</dbReference>
<dbReference type="GO" id="GO:0005829">
    <property type="term" value="C:cytosol"/>
    <property type="evidence" value="ECO:0007669"/>
    <property type="project" value="TreeGrafter"/>
</dbReference>
<dbReference type="Gene3D" id="3.30.559.30">
    <property type="entry name" value="Nonribosomal peptide synthetase, condensation domain"/>
    <property type="match status" value="3"/>
</dbReference>
<dbReference type="GO" id="GO:0009366">
    <property type="term" value="C:enterobactin synthetase complex"/>
    <property type="evidence" value="ECO:0007669"/>
    <property type="project" value="TreeGrafter"/>
</dbReference>
<dbReference type="InterPro" id="IPR006162">
    <property type="entry name" value="Ppantetheine_attach_site"/>
</dbReference>
<dbReference type="Proteomes" id="UP001229486">
    <property type="component" value="Unassembled WGS sequence"/>
</dbReference>
<dbReference type="SUPFAM" id="SSF56801">
    <property type="entry name" value="Acetyl-CoA synthetase-like"/>
    <property type="match status" value="2"/>
</dbReference>
<keyword evidence="2" id="KW-0596">Phosphopantetheine</keyword>
<dbReference type="InterPro" id="IPR036736">
    <property type="entry name" value="ACP-like_sf"/>
</dbReference>
<feature type="domain" description="Carrier" evidence="5">
    <location>
        <begin position="2423"/>
        <end position="2500"/>
    </location>
</feature>
<comment type="cofactor">
    <cofactor evidence="1">
        <name>pantetheine 4'-phosphate</name>
        <dbReference type="ChEBI" id="CHEBI:47942"/>
    </cofactor>
</comment>
<dbReference type="RefSeq" id="WP_392394932.1">
    <property type="nucleotide sequence ID" value="NZ_JAURTK010000006.1"/>
</dbReference>
<comment type="caution">
    <text evidence="6">The sequence shown here is derived from an EMBL/GenBank/DDBJ whole genome shotgun (WGS) entry which is preliminary data.</text>
</comment>
<dbReference type="InterPro" id="IPR029058">
    <property type="entry name" value="AB_hydrolase_fold"/>
</dbReference>
<dbReference type="Gene3D" id="3.40.50.12780">
    <property type="entry name" value="N-terminal domain of ligase-like"/>
    <property type="match status" value="1"/>
</dbReference>
<dbReference type="Gene3D" id="3.30.300.30">
    <property type="match status" value="2"/>
</dbReference>
<dbReference type="GO" id="GO:0043041">
    <property type="term" value="P:amino acid activation for nonribosomal peptide biosynthetic process"/>
    <property type="evidence" value="ECO:0007669"/>
    <property type="project" value="TreeGrafter"/>
</dbReference>
<reference evidence="6" key="1">
    <citation type="submission" date="2023-07" db="EMBL/GenBank/DDBJ databases">
        <title>Sorghum-associated microbial communities from plants grown in Nebraska, USA.</title>
        <authorList>
            <person name="Schachtman D."/>
        </authorList>
    </citation>
    <scope>NUCLEOTIDE SEQUENCE</scope>
    <source>
        <strain evidence="6">DS1061</strain>
    </source>
</reference>
<dbReference type="InterPro" id="IPR010071">
    <property type="entry name" value="AA_adenyl_dom"/>
</dbReference>
<dbReference type="InterPro" id="IPR000873">
    <property type="entry name" value="AMP-dep_synth/lig_dom"/>
</dbReference>
<dbReference type="InterPro" id="IPR023213">
    <property type="entry name" value="CAT-like_dom_sf"/>
</dbReference>
<dbReference type="Pfam" id="PF00550">
    <property type="entry name" value="PP-binding"/>
    <property type="match status" value="2"/>
</dbReference>
<dbReference type="GO" id="GO:0047527">
    <property type="term" value="F:2,3-dihydroxybenzoate-serine ligase activity"/>
    <property type="evidence" value="ECO:0007669"/>
    <property type="project" value="TreeGrafter"/>
</dbReference>
<dbReference type="Pfam" id="PF00501">
    <property type="entry name" value="AMP-binding"/>
    <property type="match status" value="2"/>
</dbReference>
<dbReference type="InterPro" id="IPR020806">
    <property type="entry name" value="PKS_PP-bd"/>
</dbReference>
<evidence type="ECO:0000256" key="1">
    <source>
        <dbReference type="ARBA" id="ARBA00001957"/>
    </source>
</evidence>
<dbReference type="NCBIfam" id="TIGR01733">
    <property type="entry name" value="AA-adenyl-dom"/>
    <property type="match status" value="2"/>
</dbReference>
<name>A0AB73INJ1_9BURK</name>
<evidence type="ECO:0000256" key="3">
    <source>
        <dbReference type="ARBA" id="ARBA00022553"/>
    </source>
</evidence>
<dbReference type="PROSITE" id="PS00455">
    <property type="entry name" value="AMP_BINDING"/>
    <property type="match status" value="1"/>
</dbReference>
<organism evidence="6 7">
    <name type="scientific">Paraburkholderia caledonica</name>
    <dbReference type="NCBI Taxonomy" id="134536"/>
    <lineage>
        <taxon>Bacteria</taxon>
        <taxon>Pseudomonadati</taxon>
        <taxon>Pseudomonadota</taxon>
        <taxon>Betaproteobacteria</taxon>
        <taxon>Burkholderiales</taxon>
        <taxon>Burkholderiaceae</taxon>
        <taxon>Paraburkholderia</taxon>
    </lineage>
</organism>
<evidence type="ECO:0000313" key="7">
    <source>
        <dbReference type="Proteomes" id="UP001229486"/>
    </source>
</evidence>
<protein>
    <submittedName>
        <fullName evidence="6">Amino acid adenylation domain-containing protein</fullName>
    </submittedName>
</protein>
<dbReference type="PROSITE" id="PS00012">
    <property type="entry name" value="PHOSPHOPANTETHEINE"/>
    <property type="match status" value="1"/>
</dbReference>
<dbReference type="PROSITE" id="PS50075">
    <property type="entry name" value="CARRIER"/>
    <property type="match status" value="2"/>
</dbReference>
<dbReference type="Gene3D" id="3.30.559.10">
    <property type="entry name" value="Chloramphenicol acetyltransferase-like domain"/>
    <property type="match status" value="2"/>
</dbReference>
<dbReference type="InterPro" id="IPR025110">
    <property type="entry name" value="AMP-bd_C"/>
</dbReference>
<dbReference type="InterPro" id="IPR045851">
    <property type="entry name" value="AMP-bd_C_sf"/>
</dbReference>
<dbReference type="Gene3D" id="1.10.1200.10">
    <property type="entry name" value="ACP-like"/>
    <property type="match status" value="1"/>
</dbReference>
<feature type="domain" description="Carrier" evidence="5">
    <location>
        <begin position="1024"/>
        <end position="1099"/>
    </location>
</feature>
<dbReference type="EMBL" id="JAURTK010000006">
    <property type="protein sequence ID" value="MDP9649652.1"/>
    <property type="molecule type" value="Genomic_DNA"/>
</dbReference>